<keyword evidence="7" id="KW-1185">Reference proteome</keyword>
<comment type="caution">
    <text evidence="6">The sequence shown here is derived from an EMBL/GenBank/DDBJ whole genome shotgun (WGS) entry which is preliminary data.</text>
</comment>
<dbReference type="PROSITE" id="PS00671">
    <property type="entry name" value="D_2_HYDROXYACID_DH_3"/>
    <property type="match status" value="1"/>
</dbReference>
<evidence type="ECO:0000256" key="1">
    <source>
        <dbReference type="ARBA" id="ARBA00023002"/>
    </source>
</evidence>
<dbReference type="Proteomes" id="UP000295565">
    <property type="component" value="Unassembled WGS sequence"/>
</dbReference>
<dbReference type="PANTHER" id="PTHR10996">
    <property type="entry name" value="2-HYDROXYACID DEHYDROGENASE-RELATED"/>
    <property type="match status" value="1"/>
</dbReference>
<gene>
    <name evidence="6" type="ORF">EV690_3295</name>
</gene>
<evidence type="ECO:0000313" key="6">
    <source>
        <dbReference type="EMBL" id="TCK46709.1"/>
    </source>
</evidence>
<dbReference type="EMBL" id="SMGD01000017">
    <property type="protein sequence ID" value="TCK46709.1"/>
    <property type="molecule type" value="Genomic_DNA"/>
</dbReference>
<evidence type="ECO:0000256" key="2">
    <source>
        <dbReference type="ARBA" id="ARBA00023027"/>
    </source>
</evidence>
<keyword evidence="1 3" id="KW-0560">Oxidoreductase</keyword>
<comment type="similarity">
    <text evidence="3">Belongs to the D-isomer specific 2-hydroxyacid dehydrogenase family.</text>
</comment>
<dbReference type="PANTHER" id="PTHR10996:SF178">
    <property type="entry name" value="2-HYDROXYACID DEHYDROGENASE YGL185C-RELATED"/>
    <property type="match status" value="1"/>
</dbReference>
<dbReference type="GO" id="GO:0051287">
    <property type="term" value="F:NAD binding"/>
    <property type="evidence" value="ECO:0007669"/>
    <property type="project" value="InterPro"/>
</dbReference>
<dbReference type="OrthoDB" id="9805416at2"/>
<dbReference type="CDD" id="cd12175">
    <property type="entry name" value="2-Hacid_dh_11"/>
    <property type="match status" value="1"/>
</dbReference>
<evidence type="ECO:0000313" key="7">
    <source>
        <dbReference type="Proteomes" id="UP000295565"/>
    </source>
</evidence>
<organism evidence="6 7">
    <name type="scientific">Celerinatantimonas diazotrophica</name>
    <dbReference type="NCBI Taxonomy" id="412034"/>
    <lineage>
        <taxon>Bacteria</taxon>
        <taxon>Pseudomonadati</taxon>
        <taxon>Pseudomonadota</taxon>
        <taxon>Gammaproteobacteria</taxon>
        <taxon>Celerinatantimonadaceae</taxon>
        <taxon>Celerinatantimonas</taxon>
    </lineage>
</organism>
<name>A0A4R1J9D4_9GAMM</name>
<dbReference type="SUPFAM" id="SSF51735">
    <property type="entry name" value="NAD(P)-binding Rossmann-fold domains"/>
    <property type="match status" value="1"/>
</dbReference>
<evidence type="ECO:0000259" key="5">
    <source>
        <dbReference type="Pfam" id="PF02826"/>
    </source>
</evidence>
<dbReference type="GO" id="GO:0030267">
    <property type="term" value="F:glyoxylate reductase (NADPH) activity"/>
    <property type="evidence" value="ECO:0007669"/>
    <property type="project" value="TreeGrafter"/>
</dbReference>
<evidence type="ECO:0000259" key="4">
    <source>
        <dbReference type="Pfam" id="PF00389"/>
    </source>
</evidence>
<dbReference type="AlphaFoldDB" id="A0A4R1J9D4"/>
<dbReference type="InterPro" id="IPR029753">
    <property type="entry name" value="D-isomer_DH_CS"/>
</dbReference>
<feature type="domain" description="D-isomer specific 2-hydroxyacid dehydrogenase NAD-binding" evidence="5">
    <location>
        <begin position="108"/>
        <end position="283"/>
    </location>
</feature>
<dbReference type="InterPro" id="IPR006140">
    <property type="entry name" value="D-isomer_DH_NAD-bd"/>
</dbReference>
<dbReference type="InterPro" id="IPR050223">
    <property type="entry name" value="D-isomer_2-hydroxyacid_DH"/>
</dbReference>
<sequence length="315" mass="33791">MNVLFGAPADAWGGIFYRYQQALPEFNWQALGQYQLESLKGVDIFIPTMTRVTQELLATADRLKLIQQVGAGLEGVDLAAAKELNIPVANVPTADSGNADSVAELAVFMMLSLVRRFKEIPQAIAEQQLGAPCGQTLLGHTVGLVGFGGLGQAIARCLSGFGMNMVAVKRTADPQLAEQFSLDWCRSMDSLDELLAISDHVVLTLPDSAQTHHLFNEARFKKFKSGAFVINLGRGGLIDTEALVKALHNGQLAGAGLDVFEQEPPDPKSPLFQENVIATPHIGGVTDLSQQGILAAVIANLKRLASDQSVLYRAV</sequence>
<keyword evidence="2" id="KW-0520">NAD</keyword>
<dbReference type="GO" id="GO:0016618">
    <property type="term" value="F:hydroxypyruvate reductase [NAD(P)H] activity"/>
    <property type="evidence" value="ECO:0007669"/>
    <property type="project" value="TreeGrafter"/>
</dbReference>
<dbReference type="Pfam" id="PF02826">
    <property type="entry name" value="2-Hacid_dh_C"/>
    <property type="match status" value="1"/>
</dbReference>
<protein>
    <submittedName>
        <fullName evidence="6">Lactate dehydrogenase-like 2-hydroxyacid dehydrogenase</fullName>
    </submittedName>
</protein>
<dbReference type="GO" id="GO:0005829">
    <property type="term" value="C:cytosol"/>
    <property type="evidence" value="ECO:0007669"/>
    <property type="project" value="TreeGrafter"/>
</dbReference>
<dbReference type="Pfam" id="PF00389">
    <property type="entry name" value="2-Hacid_dh"/>
    <property type="match status" value="1"/>
</dbReference>
<feature type="domain" description="D-isomer specific 2-hydroxyacid dehydrogenase catalytic" evidence="4">
    <location>
        <begin position="35"/>
        <end position="309"/>
    </location>
</feature>
<reference evidence="6 7" key="1">
    <citation type="submission" date="2019-03" db="EMBL/GenBank/DDBJ databases">
        <title>Genomic Encyclopedia of Type Strains, Phase IV (KMG-IV): sequencing the most valuable type-strain genomes for metagenomic binning, comparative biology and taxonomic classification.</title>
        <authorList>
            <person name="Goeker M."/>
        </authorList>
    </citation>
    <scope>NUCLEOTIDE SEQUENCE [LARGE SCALE GENOMIC DNA]</scope>
    <source>
        <strain evidence="6 7">DSM 18577</strain>
    </source>
</reference>
<dbReference type="SUPFAM" id="SSF52283">
    <property type="entry name" value="Formate/glycerate dehydrogenase catalytic domain-like"/>
    <property type="match status" value="1"/>
</dbReference>
<dbReference type="InterPro" id="IPR036291">
    <property type="entry name" value="NAD(P)-bd_dom_sf"/>
</dbReference>
<evidence type="ECO:0000256" key="3">
    <source>
        <dbReference type="RuleBase" id="RU003719"/>
    </source>
</evidence>
<proteinExistence type="inferred from homology"/>
<dbReference type="RefSeq" id="WP_131914042.1">
    <property type="nucleotide sequence ID" value="NZ_OU594967.1"/>
</dbReference>
<dbReference type="InterPro" id="IPR006139">
    <property type="entry name" value="D-isomer_2_OHA_DH_cat_dom"/>
</dbReference>
<accession>A0A4R1J9D4</accession>
<dbReference type="Gene3D" id="3.40.50.720">
    <property type="entry name" value="NAD(P)-binding Rossmann-like Domain"/>
    <property type="match status" value="2"/>
</dbReference>